<reference evidence="1" key="1">
    <citation type="submission" date="2022-10" db="EMBL/GenBank/DDBJ databases">
        <authorList>
            <person name="Chen Y."/>
            <person name="Dougan E. K."/>
            <person name="Chan C."/>
            <person name="Rhodes N."/>
            <person name="Thang M."/>
        </authorList>
    </citation>
    <scope>NUCLEOTIDE SEQUENCE</scope>
</reference>
<accession>A0A9P1DHK0</accession>
<gene>
    <name evidence="1" type="ORF">C1SCF055_LOCUS35086</name>
</gene>
<evidence type="ECO:0000313" key="3">
    <source>
        <dbReference type="Proteomes" id="UP001152797"/>
    </source>
</evidence>
<keyword evidence="3" id="KW-1185">Reference proteome</keyword>
<dbReference type="AlphaFoldDB" id="A0A9P1DHK0"/>
<dbReference type="EMBL" id="CAMXCT020004616">
    <property type="protein sequence ID" value="CAL1163126.1"/>
    <property type="molecule type" value="Genomic_DNA"/>
</dbReference>
<dbReference type="EMBL" id="CAMXCT030004616">
    <property type="protein sequence ID" value="CAL4797063.1"/>
    <property type="molecule type" value="Genomic_DNA"/>
</dbReference>
<name>A0A9P1DHK0_9DINO</name>
<proteinExistence type="predicted"/>
<dbReference type="EMBL" id="CAMXCT010004616">
    <property type="protein sequence ID" value="CAI4009751.1"/>
    <property type="molecule type" value="Genomic_DNA"/>
</dbReference>
<evidence type="ECO:0000313" key="1">
    <source>
        <dbReference type="EMBL" id="CAI4009751.1"/>
    </source>
</evidence>
<feature type="non-terminal residue" evidence="1">
    <location>
        <position position="716"/>
    </location>
</feature>
<reference evidence="2 3" key="2">
    <citation type="submission" date="2024-05" db="EMBL/GenBank/DDBJ databases">
        <authorList>
            <person name="Chen Y."/>
            <person name="Shah S."/>
            <person name="Dougan E. K."/>
            <person name="Thang M."/>
            <person name="Chan C."/>
        </authorList>
    </citation>
    <scope>NUCLEOTIDE SEQUENCE [LARGE SCALE GENOMIC DNA]</scope>
</reference>
<comment type="caution">
    <text evidence="1">The sequence shown here is derived from an EMBL/GenBank/DDBJ whole genome shotgun (WGS) entry which is preliminary data.</text>
</comment>
<evidence type="ECO:0000313" key="2">
    <source>
        <dbReference type="EMBL" id="CAL4797063.1"/>
    </source>
</evidence>
<organism evidence="1">
    <name type="scientific">Cladocopium goreaui</name>
    <dbReference type="NCBI Taxonomy" id="2562237"/>
    <lineage>
        <taxon>Eukaryota</taxon>
        <taxon>Sar</taxon>
        <taxon>Alveolata</taxon>
        <taxon>Dinophyceae</taxon>
        <taxon>Suessiales</taxon>
        <taxon>Symbiodiniaceae</taxon>
        <taxon>Cladocopium</taxon>
    </lineage>
</organism>
<protein>
    <submittedName>
        <fullName evidence="1">Uncharacterized protein</fullName>
    </submittedName>
</protein>
<sequence>RKVQRIAAYAQLEAINNQLKHLSDGKMIIASFDFGKSGLVKAMQPLTPSQLRVVTRDNNSAIENVFVQNKVTGDSVKIDLTGIDDLRVLTLGMDKGTSGMAIASFLSGTNTESCHTVSFSWDPYRRCARDMKLSMNMKVLCHIDQRSRVKTNLQRAQLASSSFLWSINYTPFGSAGFSQSKMELLEGFLALQDEECWSGGRRSPCCSDQLEEWWSLRMLLEHEFPHEPSVDKSDKSWARLRSESGGIKLALHCLSWTLEDMAFGERSLAWREAIVELGLARTISLAQGWLGDKQFKYLILVLSTTNFSKIGFYLEMASSLSKMNLPPDVYAGLLSDNEDVAQPSLDLLLSDWKSLVIIEQTQCNQTLAGDMRVSVPLVMRLVFQLSERGDHVRAKKLLRSLVHVLPDTKLIEDIHGRVRNDARMNINKKQSNFQIQQVINGSAALESRGVDHPAALNKDVFRRQWKRTNGKGKAKACFIPRSSKLPKVYSQLLGPMRWGTVSEESLHRSAAAWQLDARLAVILRPGMVFRRCMNLTAGGDSDDNDDNDSILLCVANLDWAVLAWLLVGRDDGKLQLDVNGQLEWHFVFRLDQWEAGLAEPLLDSEQIVIKEADFQPVVMCCLGCYSSGLVFRELVTVATFLGIKKPTSMSRNDLLRTIALSASGGNADFAESVVANEKRGRSESKTLRSRARKMRSLLKFCLKTWTRKMPLNSKRT</sequence>
<dbReference type="Proteomes" id="UP001152797">
    <property type="component" value="Unassembled WGS sequence"/>
</dbReference>